<dbReference type="GO" id="GO:0006887">
    <property type="term" value="P:exocytosis"/>
    <property type="evidence" value="ECO:0007669"/>
    <property type="project" value="UniProtKB-KW"/>
</dbReference>
<dbReference type="InterPro" id="IPR009976">
    <property type="entry name" value="Sec10-like"/>
</dbReference>
<proteinExistence type="inferred from homology"/>
<keyword evidence="4" id="KW-0175">Coiled coil</keyword>
<dbReference type="InterPro" id="IPR048625">
    <property type="entry name" value="Sec10_N"/>
</dbReference>
<evidence type="ECO:0000259" key="6">
    <source>
        <dbReference type="Pfam" id="PF20667"/>
    </source>
</evidence>
<sequence length="783" mass="86686">MSSFGAARRADVFTLDSFGAGFDLDEFIGRLCRDFLSDSDLGSGSSGRLRSPGGAMKASEARQRVAGLLAHIERYGSRVRTLHDDVLSQVQESQQKLESEQQEVKGVLGVVEEELDKLRDGFHDLDRKVANFGRTTATIGERLKRSHERQSQARHALQLIEHLNAFSNLPAGSDLSSLPALFTDEARMPEAAATAQQLLSLTSDLRTAKQHAGVTDKEDSGLGTLDNAVSRLESYCNQLEARVVHNFDEAAEFCNQIEMAKCAFIMAELHREAALAQRYISSRDMFMNPKELRFGESTPFQSSAAAMNDLQAMYRDILTVAKQEAQVIDVVFPNPGMVMKMFLIRVMEQQARSALDRILLAPVADCDPAELRSYLRLVADVYEKTHTLAVNLERSTKQQLDLVDLADSLFADYLGEYPEIELKWMAGMYERQEANDEAGALNLDMINTFIEWNKEALAHCRILVPSPQIPHHVRQLFHSSTYYHANMGCLLEQIARHTMRGMEKALDDCEIGCSTPFSSSSLGDAAAKSVTEAAGRAVERGVGNVLKAVATISSILQNLKEYYTAIIMPLVMPSIAEVSACRAGMAALVKAVEERLLLNLNQGLKHFFAQMDKGLVNEQRRAEFRPYGVVASGLDQPTKACRLAAELCRALGRAAKATLEGTNLESFLSEAGCQMHETLLNHLTRFTISPMGALKLKRDMAEYVGAVRTFGLQPLEQLFEHLQQLANVFIVAPESLVALVDGTLRMSHKEAMKYIHLREDFRSARVEGRSLAQLFASDIGGLD</sequence>
<evidence type="ECO:0000256" key="1">
    <source>
        <dbReference type="ARBA" id="ARBA00006572"/>
    </source>
</evidence>
<dbReference type="AlphaFoldDB" id="A0A8S1IRT4"/>
<dbReference type="InterPro" id="IPR048627">
    <property type="entry name" value="Sec10_HB"/>
</dbReference>
<name>A0A8S1IRT4_9CHLO</name>
<evidence type="ECO:0000313" key="8">
    <source>
        <dbReference type="Proteomes" id="UP000708148"/>
    </source>
</evidence>
<dbReference type="Gene3D" id="1.20.58.1970">
    <property type="match status" value="1"/>
</dbReference>
<dbReference type="Proteomes" id="UP000708148">
    <property type="component" value="Unassembled WGS sequence"/>
</dbReference>
<dbReference type="GO" id="GO:0006893">
    <property type="term" value="P:Golgi to plasma membrane transport"/>
    <property type="evidence" value="ECO:0007669"/>
    <property type="project" value="TreeGrafter"/>
</dbReference>
<keyword evidence="3" id="KW-0268">Exocytosis</keyword>
<accession>A0A8S1IRT4</accession>
<keyword evidence="8" id="KW-1185">Reference proteome</keyword>
<comment type="caution">
    <text evidence="7">The sequence shown here is derived from an EMBL/GenBank/DDBJ whole genome shotgun (WGS) entry which is preliminary data.</text>
</comment>
<evidence type="ECO:0000259" key="5">
    <source>
        <dbReference type="Pfam" id="PF07393"/>
    </source>
</evidence>
<keyword evidence="2" id="KW-0813">Transport</keyword>
<dbReference type="PANTHER" id="PTHR12100">
    <property type="entry name" value="SEC10"/>
    <property type="match status" value="1"/>
</dbReference>
<dbReference type="GO" id="GO:0000145">
    <property type="term" value="C:exocyst"/>
    <property type="evidence" value="ECO:0007669"/>
    <property type="project" value="TreeGrafter"/>
</dbReference>
<comment type="similarity">
    <text evidence="1">Belongs to the SEC10 family.</text>
</comment>
<feature type="domain" description="Exocyst complex component Sec10-like alpha-helical bundle" evidence="5">
    <location>
        <begin position="432"/>
        <end position="766"/>
    </location>
</feature>
<organism evidence="7 8">
    <name type="scientific">Ostreobium quekettii</name>
    <dbReference type="NCBI Taxonomy" id="121088"/>
    <lineage>
        <taxon>Eukaryota</taxon>
        <taxon>Viridiplantae</taxon>
        <taxon>Chlorophyta</taxon>
        <taxon>core chlorophytes</taxon>
        <taxon>Ulvophyceae</taxon>
        <taxon>TCBD clade</taxon>
        <taxon>Bryopsidales</taxon>
        <taxon>Ostreobineae</taxon>
        <taxon>Ostreobiaceae</taxon>
        <taxon>Ostreobium</taxon>
    </lineage>
</organism>
<dbReference type="Pfam" id="PF07393">
    <property type="entry name" value="Sec10_HB"/>
    <property type="match status" value="2"/>
</dbReference>
<feature type="domain" description="Exocyst complex component Sec10-like alpha-helical bundle" evidence="5">
    <location>
        <begin position="190"/>
        <end position="430"/>
    </location>
</feature>
<gene>
    <name evidence="7" type="ORF">OSTQU699_LOCUS2944</name>
</gene>
<feature type="domain" description="Exocyst complex component Sec10 N-terminal" evidence="6">
    <location>
        <begin position="78"/>
        <end position="184"/>
    </location>
</feature>
<protein>
    <recommendedName>
        <fullName evidence="9">Exocyst complex component Sec10</fullName>
    </recommendedName>
</protein>
<dbReference type="EMBL" id="CAJHUC010000678">
    <property type="protein sequence ID" value="CAD7697583.1"/>
    <property type="molecule type" value="Genomic_DNA"/>
</dbReference>
<evidence type="ECO:0000313" key="7">
    <source>
        <dbReference type="EMBL" id="CAD7697583.1"/>
    </source>
</evidence>
<evidence type="ECO:0000256" key="2">
    <source>
        <dbReference type="ARBA" id="ARBA00022448"/>
    </source>
</evidence>
<evidence type="ECO:0008006" key="9">
    <source>
        <dbReference type="Google" id="ProtNLM"/>
    </source>
</evidence>
<dbReference type="PANTHER" id="PTHR12100:SF0">
    <property type="entry name" value="EXOCYST COMPLEX COMPONENT 5"/>
    <property type="match status" value="1"/>
</dbReference>
<evidence type="ECO:0000256" key="4">
    <source>
        <dbReference type="ARBA" id="ARBA00023054"/>
    </source>
</evidence>
<reference evidence="7" key="1">
    <citation type="submission" date="2020-12" db="EMBL/GenBank/DDBJ databases">
        <authorList>
            <person name="Iha C."/>
        </authorList>
    </citation>
    <scope>NUCLEOTIDE SEQUENCE</scope>
</reference>
<dbReference type="OrthoDB" id="125856at2759"/>
<dbReference type="Pfam" id="PF20667">
    <property type="entry name" value="Sec10_N"/>
    <property type="match status" value="1"/>
</dbReference>
<evidence type="ECO:0000256" key="3">
    <source>
        <dbReference type="ARBA" id="ARBA00022483"/>
    </source>
</evidence>